<keyword evidence="14" id="KW-1185">Reference proteome</keyword>
<dbReference type="Gene3D" id="1.10.510.10">
    <property type="entry name" value="Transferase(Phosphotransferase) domain 1"/>
    <property type="match status" value="1"/>
</dbReference>
<gene>
    <name evidence="13" type="ORF">PIIN_09941</name>
</gene>
<comment type="caution">
    <text evidence="13">The sequence shown here is derived from an EMBL/GenBank/DDBJ whole genome shotgun (WGS) entry which is preliminary data.</text>
</comment>
<evidence type="ECO:0000313" key="13">
    <source>
        <dbReference type="EMBL" id="CCA75945.1"/>
    </source>
</evidence>
<evidence type="ECO:0000256" key="4">
    <source>
        <dbReference type="ARBA" id="ARBA00022741"/>
    </source>
</evidence>
<dbReference type="OrthoDB" id="4062651at2759"/>
<dbReference type="InterPro" id="IPR008271">
    <property type="entry name" value="Ser/Thr_kinase_AS"/>
</dbReference>
<dbReference type="InterPro" id="IPR017441">
    <property type="entry name" value="Protein_kinase_ATP_BS"/>
</dbReference>
<evidence type="ECO:0000256" key="6">
    <source>
        <dbReference type="ARBA" id="ARBA00022840"/>
    </source>
</evidence>
<dbReference type="STRING" id="1109443.G4TXA2"/>
<evidence type="ECO:0000259" key="12">
    <source>
        <dbReference type="PROSITE" id="PS50011"/>
    </source>
</evidence>
<evidence type="ECO:0000256" key="5">
    <source>
        <dbReference type="ARBA" id="ARBA00022777"/>
    </source>
</evidence>
<dbReference type="InterPro" id="IPR050236">
    <property type="entry name" value="Ser_Thr_kinase_AGC"/>
</dbReference>
<dbReference type="Pfam" id="PF00069">
    <property type="entry name" value="Pkinase"/>
    <property type="match status" value="1"/>
</dbReference>
<dbReference type="SMART" id="SM00220">
    <property type="entry name" value="S_TKc"/>
    <property type="match status" value="1"/>
</dbReference>
<dbReference type="HOGENOM" id="CLU_687194_0_0_1"/>
<name>G4TXA2_SERID</name>
<proteinExistence type="inferred from homology"/>
<dbReference type="InterPro" id="IPR000719">
    <property type="entry name" value="Prot_kinase_dom"/>
</dbReference>
<keyword evidence="4 9" id="KW-0547">Nucleotide-binding</keyword>
<evidence type="ECO:0000256" key="1">
    <source>
        <dbReference type="ARBA" id="ARBA00012513"/>
    </source>
</evidence>
<evidence type="ECO:0000256" key="8">
    <source>
        <dbReference type="ARBA" id="ARBA00048679"/>
    </source>
</evidence>
<keyword evidence="2 10" id="KW-0723">Serine/threonine-protein kinase</keyword>
<comment type="catalytic activity">
    <reaction evidence="8">
        <text>L-seryl-[protein] + ATP = O-phospho-L-seryl-[protein] + ADP + H(+)</text>
        <dbReference type="Rhea" id="RHEA:17989"/>
        <dbReference type="Rhea" id="RHEA-COMP:9863"/>
        <dbReference type="Rhea" id="RHEA-COMP:11604"/>
        <dbReference type="ChEBI" id="CHEBI:15378"/>
        <dbReference type="ChEBI" id="CHEBI:29999"/>
        <dbReference type="ChEBI" id="CHEBI:30616"/>
        <dbReference type="ChEBI" id="CHEBI:83421"/>
        <dbReference type="ChEBI" id="CHEBI:456216"/>
        <dbReference type="EC" id="2.7.11.1"/>
    </reaction>
</comment>
<dbReference type="InterPro" id="IPR011009">
    <property type="entry name" value="Kinase-like_dom_sf"/>
</dbReference>
<feature type="compositionally biased region" description="Basic and acidic residues" evidence="11">
    <location>
        <begin position="1"/>
        <end position="10"/>
    </location>
</feature>
<dbReference type="PROSITE" id="PS00107">
    <property type="entry name" value="PROTEIN_KINASE_ATP"/>
    <property type="match status" value="1"/>
</dbReference>
<keyword evidence="3" id="KW-0808">Transferase</keyword>
<sequence length="401" mass="44125">MGAMSNDDHASNGSSRNGRVGFIRGVASGGRAHTGQAADDRPPPRKLSMESLAAAELIGRGGFGHVYRGRHTDTGKVLAIKLIPRSDKAQRVKDSLWREREVGVCISEAKARVGGQAGSSAILGLLHLLGAFLTPECIVLVTELCVTDMAAIRCLDEDDLRFYFGELICGVRYLHDELGYVHRDLKPSNILLTRDGHAQIADFGLVESISNVNYEPKPLRPGRDHFRGVGTLGYIPPEAHLLGVQGPEGDVWALGVILFRLATGIHPFRQKGDDEDTVVGNVAHRPLTMSSTENLSINLYTLIRGLLLRDSEARWTLRNAMNTEWFFEISDFWERLRDGRLQPPPLPRALVRDPKTGHTCTLKYVAGEVLASHGFATVTIETSECAEDVAFYYQHPDLSPK</sequence>
<evidence type="ECO:0000256" key="10">
    <source>
        <dbReference type="RuleBase" id="RU000304"/>
    </source>
</evidence>
<organism evidence="13 14">
    <name type="scientific">Serendipita indica (strain DSM 11827)</name>
    <name type="common">Root endophyte fungus</name>
    <name type="synonym">Piriformospora indica</name>
    <dbReference type="NCBI Taxonomy" id="1109443"/>
    <lineage>
        <taxon>Eukaryota</taxon>
        <taxon>Fungi</taxon>
        <taxon>Dikarya</taxon>
        <taxon>Basidiomycota</taxon>
        <taxon>Agaricomycotina</taxon>
        <taxon>Agaricomycetes</taxon>
        <taxon>Sebacinales</taxon>
        <taxon>Serendipitaceae</taxon>
        <taxon>Serendipita</taxon>
    </lineage>
</organism>
<dbReference type="AlphaFoldDB" id="G4TXA2"/>
<feature type="region of interest" description="Disordered" evidence="11">
    <location>
        <begin position="1"/>
        <end position="22"/>
    </location>
</feature>
<evidence type="ECO:0000256" key="3">
    <source>
        <dbReference type="ARBA" id="ARBA00022679"/>
    </source>
</evidence>
<evidence type="ECO:0000256" key="11">
    <source>
        <dbReference type="SAM" id="MobiDB-lite"/>
    </source>
</evidence>
<evidence type="ECO:0000256" key="9">
    <source>
        <dbReference type="PROSITE-ProRule" id="PRU10141"/>
    </source>
</evidence>
<evidence type="ECO:0000313" key="14">
    <source>
        <dbReference type="Proteomes" id="UP000007148"/>
    </source>
</evidence>
<dbReference type="EC" id="2.7.11.1" evidence="1"/>
<dbReference type="PROSITE" id="PS50011">
    <property type="entry name" value="PROTEIN_KINASE_DOM"/>
    <property type="match status" value="1"/>
</dbReference>
<dbReference type="PROSITE" id="PS00108">
    <property type="entry name" value="PROTEIN_KINASE_ST"/>
    <property type="match status" value="1"/>
</dbReference>
<evidence type="ECO:0000256" key="2">
    <source>
        <dbReference type="ARBA" id="ARBA00022527"/>
    </source>
</evidence>
<feature type="binding site" evidence="9">
    <location>
        <position position="81"/>
    </location>
    <ligand>
        <name>ATP</name>
        <dbReference type="ChEBI" id="CHEBI:30616"/>
    </ligand>
</feature>
<dbReference type="EMBL" id="CAFZ01000560">
    <property type="protein sequence ID" value="CCA75945.1"/>
    <property type="molecule type" value="Genomic_DNA"/>
</dbReference>
<dbReference type="InParanoid" id="G4TXA2"/>
<keyword evidence="5" id="KW-0418">Kinase</keyword>
<accession>G4TXA2</accession>
<protein>
    <recommendedName>
        <fullName evidence="1">non-specific serine/threonine protein kinase</fullName>
        <ecNumber evidence="1">2.7.11.1</ecNumber>
    </recommendedName>
</protein>
<dbReference type="SUPFAM" id="SSF56112">
    <property type="entry name" value="Protein kinase-like (PK-like)"/>
    <property type="match status" value="1"/>
</dbReference>
<keyword evidence="6 9" id="KW-0067">ATP-binding</keyword>
<dbReference type="Proteomes" id="UP000007148">
    <property type="component" value="Unassembled WGS sequence"/>
</dbReference>
<feature type="domain" description="Protein kinase" evidence="12">
    <location>
        <begin position="52"/>
        <end position="326"/>
    </location>
</feature>
<comment type="similarity">
    <text evidence="10">Belongs to the protein kinase superfamily.</text>
</comment>
<dbReference type="GO" id="GO:0004674">
    <property type="term" value="F:protein serine/threonine kinase activity"/>
    <property type="evidence" value="ECO:0007669"/>
    <property type="project" value="UniProtKB-KW"/>
</dbReference>
<dbReference type="GO" id="GO:0005524">
    <property type="term" value="F:ATP binding"/>
    <property type="evidence" value="ECO:0007669"/>
    <property type="project" value="UniProtKB-UniRule"/>
</dbReference>
<evidence type="ECO:0000256" key="7">
    <source>
        <dbReference type="ARBA" id="ARBA00047899"/>
    </source>
</evidence>
<dbReference type="PANTHER" id="PTHR24356">
    <property type="entry name" value="SERINE/THREONINE-PROTEIN KINASE"/>
    <property type="match status" value="1"/>
</dbReference>
<comment type="catalytic activity">
    <reaction evidence="7">
        <text>L-threonyl-[protein] + ATP = O-phospho-L-threonyl-[protein] + ADP + H(+)</text>
        <dbReference type="Rhea" id="RHEA:46608"/>
        <dbReference type="Rhea" id="RHEA-COMP:11060"/>
        <dbReference type="Rhea" id="RHEA-COMP:11605"/>
        <dbReference type="ChEBI" id="CHEBI:15378"/>
        <dbReference type="ChEBI" id="CHEBI:30013"/>
        <dbReference type="ChEBI" id="CHEBI:30616"/>
        <dbReference type="ChEBI" id="CHEBI:61977"/>
        <dbReference type="ChEBI" id="CHEBI:456216"/>
        <dbReference type="EC" id="2.7.11.1"/>
    </reaction>
</comment>
<reference evidence="13 14" key="1">
    <citation type="journal article" date="2011" name="PLoS Pathog.">
        <title>Endophytic Life Strategies Decoded by Genome and Transcriptome Analyses of the Mutualistic Root Symbiont Piriformospora indica.</title>
        <authorList>
            <person name="Zuccaro A."/>
            <person name="Lahrmann U."/>
            <person name="Guldener U."/>
            <person name="Langen G."/>
            <person name="Pfiffi S."/>
            <person name="Biedenkopf D."/>
            <person name="Wong P."/>
            <person name="Samans B."/>
            <person name="Grimm C."/>
            <person name="Basiewicz M."/>
            <person name="Murat C."/>
            <person name="Martin F."/>
            <person name="Kogel K.H."/>
        </authorList>
    </citation>
    <scope>NUCLEOTIDE SEQUENCE [LARGE SCALE GENOMIC DNA]</scope>
    <source>
        <strain evidence="13 14">DSM 11827</strain>
    </source>
</reference>